<evidence type="ECO:0000313" key="2">
    <source>
        <dbReference type="Proteomes" id="UP000310168"/>
    </source>
</evidence>
<protein>
    <submittedName>
        <fullName evidence="1">ATPase</fullName>
    </submittedName>
</protein>
<feature type="non-terminal residue" evidence="1">
    <location>
        <position position="1"/>
    </location>
</feature>
<keyword evidence="2" id="KW-1185">Reference proteome</keyword>
<accession>A0ABY2TNU4</accession>
<evidence type="ECO:0000313" key="1">
    <source>
        <dbReference type="EMBL" id="TKZ30186.1"/>
    </source>
</evidence>
<comment type="caution">
    <text evidence="1">The sequence shown here is derived from an EMBL/GenBank/DDBJ whole genome shotgun (WGS) entry which is preliminary data.</text>
</comment>
<dbReference type="Proteomes" id="UP000310168">
    <property type="component" value="Unassembled WGS sequence"/>
</dbReference>
<proteinExistence type="predicted"/>
<gene>
    <name evidence="1" type="ORF">EZH24_10550</name>
</gene>
<reference evidence="1 2" key="1">
    <citation type="journal article" date="2019" name="Anaerobe">
        <title>Brachyspira catarrhinii sp. nov., an anaerobic intestinal spirochaete isolated from vervet monkeys may have been misidentified as Brachyspira aalborgi in previous studies.</title>
        <authorList>
            <person name="Phillips N.D."/>
            <person name="La T."/>
            <person name="Hampson D.J."/>
        </authorList>
    </citation>
    <scope>NUCLEOTIDE SEQUENCE [LARGE SCALE GENOMIC DNA]</scope>
    <source>
        <strain evidence="1 2">Z12</strain>
    </source>
</reference>
<name>A0ABY2TNU4_9SPIR</name>
<dbReference type="EMBL" id="SJDU01000366">
    <property type="protein sequence ID" value="TKZ30186.1"/>
    <property type="molecule type" value="Genomic_DNA"/>
</dbReference>
<organism evidence="1 2">
    <name type="scientific">Brachyspira catarrhinii</name>
    <dbReference type="NCBI Taxonomy" id="2528966"/>
    <lineage>
        <taxon>Bacteria</taxon>
        <taxon>Pseudomonadati</taxon>
        <taxon>Spirochaetota</taxon>
        <taxon>Spirochaetia</taxon>
        <taxon>Brachyspirales</taxon>
        <taxon>Brachyspiraceae</taxon>
        <taxon>Brachyspira</taxon>
    </lineage>
</organism>
<sequence length="103" mass="11624">AIEEYKRFTSDDKLMRAYAARDAFLVGQKMMLSRERQEGFDEGIEKGKLEGIKEGIKEGIEKGKLEGEKNKSILIAKNLKKSGLDIKFISENTGLSLEEVENL</sequence>